<sequence>MPSTRRSKCKPRKYGNAGLAGNCLRGKHAGNHLMAGLLKAGVRGHNRFYKKLAAENFDQSSAGNTVGRTLQKILSKILPSELLKGASAFRLAFEVDLGRRRPDCICMFTLSGGLLVEGCNNVCVIIELKTCRFYRNLKTASKNEQRATGTKQLLESKTLIERMAPRGSDHTIICPVLVFVARRGLVVIRSTPLKKKAICTDFHRLASMMYLRSEYRLYDSGMCKPMRKICHRNKRTVSTVRRMRCGISDTGVLPIEKQHVDARGKDCGTSGIQGEPIMQRMRNIISHLSRRH</sequence>
<evidence type="ECO:0000313" key="2">
    <source>
        <dbReference type="Proteomes" id="UP000175168"/>
    </source>
</evidence>
<organism evidence="1 2">
    <name type="scientific">Meleagrid herpesvirus 1</name>
    <name type="common">MeHV-1</name>
    <name type="synonym">Turkey herpesvirus</name>
    <dbReference type="NCBI Taxonomy" id="37108"/>
    <lineage>
        <taxon>Viruses</taxon>
        <taxon>Duplodnaviria</taxon>
        <taxon>Heunggongvirae</taxon>
        <taxon>Peploviricota</taxon>
        <taxon>Herviviricetes</taxon>
        <taxon>Herpesvirales</taxon>
        <taxon>Orthoherpesviridae</taxon>
        <taxon>Alphaherpesvirinae</taxon>
        <taxon>Mardivirus</taxon>
        <taxon>Mardivirus meleagridalpha1</taxon>
    </lineage>
</organism>
<dbReference type="OrthoDB" id="20832at10239"/>
<gene>
    <name evidence="1" type="primary">HVT030</name>
</gene>
<name>Q9DPR3_MEHV1</name>
<organismHost>
    <name type="scientific">Gallus gallus</name>
    <name type="common">Chicken</name>
    <dbReference type="NCBI Taxonomy" id="9031"/>
</organismHost>
<dbReference type="InterPro" id="IPR002580">
    <property type="entry name" value="Herpes_UL24"/>
</dbReference>
<dbReference type="Proteomes" id="UP000175168">
    <property type="component" value="Segment"/>
</dbReference>
<evidence type="ECO:0000313" key="1">
    <source>
        <dbReference type="EMBL" id="AAG45760.1"/>
    </source>
</evidence>
<proteinExistence type="predicted"/>
<dbReference type="EMBL" id="AF291866">
    <property type="protein sequence ID" value="AAG45760.1"/>
    <property type="molecule type" value="Genomic_DNA"/>
</dbReference>
<dbReference type="Pfam" id="PF01646">
    <property type="entry name" value="Herpes_UL24"/>
    <property type="match status" value="1"/>
</dbReference>
<dbReference type="KEGG" id="vg:918507"/>
<keyword evidence="2" id="KW-1185">Reference proteome</keyword>
<reference evidence="1 2" key="1">
    <citation type="journal article" date="2001" name="J. Virol.">
        <title>The genome of turkey herpesvirus.</title>
        <authorList>
            <person name="Afonso C.L."/>
            <person name="Tulman E.R."/>
            <person name="Lu Z."/>
            <person name="Zsak L."/>
            <person name="Rock D.L."/>
            <person name="Kutish G.F."/>
        </authorList>
    </citation>
    <scope>NUCLEOTIDE SEQUENCE [LARGE SCALE GENOMIC DNA]</scope>
    <source>
        <strain evidence="1">FC126</strain>
    </source>
</reference>
<accession>Q9DPR3</accession>
<dbReference type="GeneID" id="918507"/>
<dbReference type="RefSeq" id="NP_073317.1">
    <property type="nucleotide sequence ID" value="NC_002641.1"/>
</dbReference>
<protein>
    <submittedName>
        <fullName evidence="1">UL24</fullName>
    </submittedName>
</protein>
<organismHost>
    <name type="scientific">Meleagris gallopavo</name>
    <name type="common">Wild turkey</name>
    <dbReference type="NCBI Taxonomy" id="9103"/>
</organismHost>